<evidence type="ECO:0008006" key="3">
    <source>
        <dbReference type="Google" id="ProtNLM"/>
    </source>
</evidence>
<protein>
    <recommendedName>
        <fullName evidence="3">SCP2 domain-containing protein</fullName>
    </recommendedName>
</protein>
<name>A0ABU1GVW3_9GAMM</name>
<organism evidence="1 2">
    <name type="scientific">Larsenimonas suaedae</name>
    <dbReference type="NCBI Taxonomy" id="1851019"/>
    <lineage>
        <taxon>Bacteria</taxon>
        <taxon>Pseudomonadati</taxon>
        <taxon>Pseudomonadota</taxon>
        <taxon>Gammaproteobacteria</taxon>
        <taxon>Oceanospirillales</taxon>
        <taxon>Halomonadaceae</taxon>
        <taxon>Larsenimonas</taxon>
    </lineage>
</organism>
<dbReference type="EMBL" id="JARWAO010000004">
    <property type="protein sequence ID" value="MDR5896148.1"/>
    <property type="molecule type" value="Genomic_DNA"/>
</dbReference>
<dbReference type="RefSeq" id="WP_251594554.1">
    <property type="nucleotide sequence ID" value="NZ_JAMLJI010000004.1"/>
</dbReference>
<keyword evidence="2" id="KW-1185">Reference proteome</keyword>
<evidence type="ECO:0000313" key="1">
    <source>
        <dbReference type="EMBL" id="MDR5896148.1"/>
    </source>
</evidence>
<sequence>MKYRFVLWFLGQLLKRAHRRSPEFRDNLEKKGPFSFGIGLDDDPDVGRHYTLAPKGVDSGEGVPVTTDLELRFQDTTTAVSFLKRPSARHFRTLLMAHRLRLVGSVRDLERLQALLKHVRK</sequence>
<evidence type="ECO:0000313" key="2">
    <source>
        <dbReference type="Proteomes" id="UP001269375"/>
    </source>
</evidence>
<dbReference type="Proteomes" id="UP001269375">
    <property type="component" value="Unassembled WGS sequence"/>
</dbReference>
<proteinExistence type="predicted"/>
<gene>
    <name evidence="1" type="ORF">QC825_08700</name>
</gene>
<reference evidence="1 2" key="1">
    <citation type="submission" date="2023-04" db="EMBL/GenBank/DDBJ databases">
        <title>A long-awaited taxogenomic arrangement of the family Halomonadaceae.</title>
        <authorList>
            <person name="De La Haba R."/>
            <person name="Chuvochina M."/>
            <person name="Wittouck S."/>
            <person name="Arahal D.R."/>
            <person name="Sanchez-Porro C."/>
            <person name="Hugenholtz P."/>
            <person name="Ventosa A."/>
        </authorList>
    </citation>
    <scope>NUCLEOTIDE SEQUENCE [LARGE SCALE GENOMIC DNA]</scope>
    <source>
        <strain evidence="1 2">DSM 22428</strain>
    </source>
</reference>
<accession>A0ABU1GVW3</accession>
<comment type="caution">
    <text evidence="1">The sequence shown here is derived from an EMBL/GenBank/DDBJ whole genome shotgun (WGS) entry which is preliminary data.</text>
</comment>